<dbReference type="PROSITE" id="PS50176">
    <property type="entry name" value="ARM_REPEAT"/>
    <property type="match status" value="1"/>
</dbReference>
<dbReference type="InterPro" id="IPR016024">
    <property type="entry name" value="ARM-type_fold"/>
</dbReference>
<evidence type="ECO:0000256" key="2">
    <source>
        <dbReference type="ARBA" id="ARBA00004906"/>
    </source>
</evidence>
<dbReference type="Gene3D" id="1.25.10.10">
    <property type="entry name" value="Leucine-rich Repeat Variant"/>
    <property type="match status" value="3"/>
</dbReference>
<accession>A0AAV5HV50</accession>
<dbReference type="Pfam" id="PF00514">
    <property type="entry name" value="Arm"/>
    <property type="match status" value="1"/>
</dbReference>
<dbReference type="EC" id="2.3.2.27" evidence="3"/>
<feature type="repeat" description="ARM" evidence="7">
    <location>
        <begin position="437"/>
        <end position="479"/>
    </location>
</feature>
<evidence type="ECO:0000256" key="4">
    <source>
        <dbReference type="ARBA" id="ARBA00022679"/>
    </source>
</evidence>
<feature type="signal peptide" evidence="8">
    <location>
        <begin position="1"/>
        <end position="23"/>
    </location>
</feature>
<dbReference type="SMART" id="SM00185">
    <property type="entry name" value="ARM"/>
    <property type="match status" value="8"/>
</dbReference>
<organism evidence="10 11">
    <name type="scientific">Rubroshorea leprosula</name>
    <dbReference type="NCBI Taxonomy" id="152421"/>
    <lineage>
        <taxon>Eukaryota</taxon>
        <taxon>Viridiplantae</taxon>
        <taxon>Streptophyta</taxon>
        <taxon>Embryophyta</taxon>
        <taxon>Tracheophyta</taxon>
        <taxon>Spermatophyta</taxon>
        <taxon>Magnoliopsida</taxon>
        <taxon>eudicotyledons</taxon>
        <taxon>Gunneridae</taxon>
        <taxon>Pentapetalae</taxon>
        <taxon>rosids</taxon>
        <taxon>malvids</taxon>
        <taxon>Malvales</taxon>
        <taxon>Dipterocarpaceae</taxon>
        <taxon>Rubroshorea</taxon>
    </lineage>
</organism>
<evidence type="ECO:0000313" key="11">
    <source>
        <dbReference type="Proteomes" id="UP001054252"/>
    </source>
</evidence>
<keyword evidence="8" id="KW-0732">Signal</keyword>
<evidence type="ECO:0000313" key="10">
    <source>
        <dbReference type="EMBL" id="GKU89034.1"/>
    </source>
</evidence>
<comment type="pathway">
    <text evidence="2">Protein modification; protein ubiquitination.</text>
</comment>
<dbReference type="InterPro" id="IPR003613">
    <property type="entry name" value="Ubox_domain"/>
</dbReference>
<sequence>MTKTHIVEIEILLSIFLSPTAVAVKDFPRQRSSFSADFFAIFRENFEPLIWDFPGKIFSHFVFRNYYPVLLVSEMEVSITKSASFTPLASWEEFKKFEEFKSEIEENKLGSDMAEARQLEQISALHEKAETPTSYGEKQRRYLSKRSSLPRQLVAPLGSFYCPITLDVMVDPVEISSSRTFERSAIERWFADGNRYCPVTSSPLNDLVLRPNRNLRQSIEEWREMNNMITIVSIKPKLQSSEEQEVIQSLQKLHDLCTEHELNRELVSLEDYIPILVGLLYAKSRETRTLALAILYILAKDSHDNTERIAKVDNVLQPIVRSLARQIGESKLALQLLLQLSRCKEVREVIGTIQGSILLLVSLLNSDDSQASGDAKELLDNLSFLHQNVIDMAKANYFKPLLQLLSSGPDNVRMIMADTLSEIKLTDHGKLSLFKDGALEPLLKLLCHDDLEMKGVAVKALQNLSSLPEYGLLMIREGALGPLFEILYRHSLSSPSMREQVAVIIMNLAISTNAQESDHEQVSLLESDEDVFKLFSLISLTGPDIQRCILQAFHAICQSSSGSNIRTMLRQLSAVQVLVQLCELRNHVEVRASAVKLFHCLTEDGDNAVFQEHVDERCIGTLLRIIKTSDDEEEIAAAMGIVSNLPLDSDITQCLLDAGALDIICTFLSDGNINSRHRQQVSENAVKALCRFTVSTNQEWQKRVAKAGFIPLLVQLLVSGTPLTKKSAAISIKQFSESSTALSKPIKHGTIWCCLAAPQRGCPVHMGICTVDSSFCILEANALEPLLRILSENDVGAAEASLDAINTLIDGEKLQSGCKLFAERDAIPPIIKLLSSSSAHLQEKALLVLERIFRLVEMKQMYAQSAEMPLVDITQRGTSGMKSLAARVLAHLNVLGEQSSFF</sequence>
<feature type="chain" id="PRO_5043808910" description="RING-type E3 ubiquitin transferase" evidence="8">
    <location>
        <begin position="24"/>
        <end position="902"/>
    </location>
</feature>
<evidence type="ECO:0000256" key="8">
    <source>
        <dbReference type="SAM" id="SignalP"/>
    </source>
</evidence>
<dbReference type="InterPro" id="IPR011989">
    <property type="entry name" value="ARM-like"/>
</dbReference>
<proteinExistence type="predicted"/>
<evidence type="ECO:0000256" key="7">
    <source>
        <dbReference type="PROSITE-ProRule" id="PRU00259"/>
    </source>
</evidence>
<dbReference type="Pfam" id="PF04564">
    <property type="entry name" value="U-box"/>
    <property type="match status" value="1"/>
</dbReference>
<evidence type="ECO:0000256" key="1">
    <source>
        <dbReference type="ARBA" id="ARBA00000900"/>
    </source>
</evidence>
<evidence type="ECO:0000259" key="9">
    <source>
        <dbReference type="PROSITE" id="PS51698"/>
    </source>
</evidence>
<keyword evidence="11" id="KW-1185">Reference proteome</keyword>
<dbReference type="EMBL" id="BPVZ01000003">
    <property type="protein sequence ID" value="GKU89034.1"/>
    <property type="molecule type" value="Genomic_DNA"/>
</dbReference>
<dbReference type="SUPFAM" id="SSF57850">
    <property type="entry name" value="RING/U-box"/>
    <property type="match status" value="1"/>
</dbReference>
<dbReference type="GO" id="GO:0016567">
    <property type="term" value="P:protein ubiquitination"/>
    <property type="evidence" value="ECO:0007669"/>
    <property type="project" value="InterPro"/>
</dbReference>
<dbReference type="SMART" id="SM00504">
    <property type="entry name" value="Ubox"/>
    <property type="match status" value="1"/>
</dbReference>
<dbReference type="AlphaFoldDB" id="A0AAV5HV50"/>
<keyword evidence="4" id="KW-0808">Transferase</keyword>
<dbReference type="PROSITE" id="PS51698">
    <property type="entry name" value="U_BOX"/>
    <property type="match status" value="1"/>
</dbReference>
<dbReference type="InterPro" id="IPR000225">
    <property type="entry name" value="Armadillo"/>
</dbReference>
<reference evidence="10 11" key="1">
    <citation type="journal article" date="2021" name="Commun. Biol.">
        <title>The genome of Shorea leprosula (Dipterocarpaceae) highlights the ecological relevance of drought in aseasonal tropical rainforests.</title>
        <authorList>
            <person name="Ng K.K.S."/>
            <person name="Kobayashi M.J."/>
            <person name="Fawcett J.A."/>
            <person name="Hatakeyama M."/>
            <person name="Paape T."/>
            <person name="Ng C.H."/>
            <person name="Ang C.C."/>
            <person name="Tnah L.H."/>
            <person name="Lee C.T."/>
            <person name="Nishiyama T."/>
            <person name="Sese J."/>
            <person name="O'Brien M.J."/>
            <person name="Copetti D."/>
            <person name="Mohd Noor M.I."/>
            <person name="Ong R.C."/>
            <person name="Putra M."/>
            <person name="Sireger I.Z."/>
            <person name="Indrioko S."/>
            <person name="Kosugi Y."/>
            <person name="Izuno A."/>
            <person name="Isagi Y."/>
            <person name="Lee S.L."/>
            <person name="Shimizu K.K."/>
        </authorList>
    </citation>
    <scope>NUCLEOTIDE SEQUENCE [LARGE SCALE GENOMIC DNA]</scope>
    <source>
        <strain evidence="10">214</strain>
    </source>
</reference>
<evidence type="ECO:0000256" key="6">
    <source>
        <dbReference type="ARBA" id="ARBA00022786"/>
    </source>
</evidence>
<comment type="caution">
    <text evidence="10">The sequence shown here is derived from an EMBL/GenBank/DDBJ whole genome shotgun (WGS) entry which is preliminary data.</text>
</comment>
<dbReference type="PANTHER" id="PTHR45958:SF8">
    <property type="entry name" value="U-BOX DOMAIN-CONTAINING PROTEIN 44-LIKE"/>
    <property type="match status" value="1"/>
</dbReference>
<name>A0AAV5HV50_9ROSI</name>
<comment type="catalytic activity">
    <reaction evidence="1">
        <text>S-ubiquitinyl-[E2 ubiquitin-conjugating enzyme]-L-cysteine + [acceptor protein]-L-lysine = [E2 ubiquitin-conjugating enzyme]-L-cysteine + N(6)-ubiquitinyl-[acceptor protein]-L-lysine.</text>
        <dbReference type="EC" id="2.3.2.27"/>
    </reaction>
</comment>
<gene>
    <name evidence="10" type="ORF">SLEP1_g3227</name>
</gene>
<feature type="domain" description="U-box" evidence="9">
    <location>
        <begin position="155"/>
        <end position="229"/>
    </location>
</feature>
<keyword evidence="6" id="KW-0833">Ubl conjugation pathway</keyword>
<evidence type="ECO:0000256" key="3">
    <source>
        <dbReference type="ARBA" id="ARBA00012483"/>
    </source>
</evidence>
<protein>
    <recommendedName>
        <fullName evidence="3">RING-type E3 ubiquitin transferase</fullName>
        <ecNumber evidence="3">2.3.2.27</ecNumber>
    </recommendedName>
</protein>
<dbReference type="InterPro" id="IPR052608">
    <property type="entry name" value="U-box_domain_protein"/>
</dbReference>
<evidence type="ECO:0000256" key="5">
    <source>
        <dbReference type="ARBA" id="ARBA00022737"/>
    </source>
</evidence>
<dbReference type="PANTHER" id="PTHR45958">
    <property type="entry name" value="RING-TYPE E3 UBIQUITIN TRANSFERASE"/>
    <property type="match status" value="1"/>
</dbReference>
<dbReference type="Proteomes" id="UP001054252">
    <property type="component" value="Unassembled WGS sequence"/>
</dbReference>
<dbReference type="Gene3D" id="3.30.40.10">
    <property type="entry name" value="Zinc/RING finger domain, C3HC4 (zinc finger)"/>
    <property type="match status" value="1"/>
</dbReference>
<dbReference type="GO" id="GO:0061630">
    <property type="term" value="F:ubiquitin protein ligase activity"/>
    <property type="evidence" value="ECO:0007669"/>
    <property type="project" value="UniProtKB-EC"/>
</dbReference>
<dbReference type="CDD" id="cd16664">
    <property type="entry name" value="RING-Ubox_PUB"/>
    <property type="match status" value="1"/>
</dbReference>
<keyword evidence="5" id="KW-0677">Repeat</keyword>
<dbReference type="InterPro" id="IPR045210">
    <property type="entry name" value="RING-Ubox_PUB"/>
</dbReference>
<dbReference type="InterPro" id="IPR013083">
    <property type="entry name" value="Znf_RING/FYVE/PHD"/>
</dbReference>
<dbReference type="SUPFAM" id="SSF48371">
    <property type="entry name" value="ARM repeat"/>
    <property type="match status" value="3"/>
</dbReference>